<evidence type="ECO:0000313" key="1">
    <source>
        <dbReference type="EMBL" id="TYQ02976.1"/>
    </source>
</evidence>
<name>A0A652YM75_NOCGL</name>
<reference evidence="1" key="1">
    <citation type="submission" date="2019-07" db="EMBL/GenBank/DDBJ databases">
        <title>Genomic Encyclopedia of Type Strains, Phase IV (KMG-IV): sequencing the most valuable type-strain genomes for metagenomic binning, comparative biology and taxonomic classification.</title>
        <authorList>
            <person name="Goeker M."/>
        </authorList>
    </citation>
    <scope>NUCLEOTIDE SEQUENCE</scope>
    <source>
        <strain evidence="1">DSM 44596</strain>
    </source>
</reference>
<dbReference type="AlphaFoldDB" id="A0A652YM75"/>
<dbReference type="EMBL" id="VNIQ01000005">
    <property type="protein sequence ID" value="TYQ02976.1"/>
    <property type="molecule type" value="Genomic_DNA"/>
</dbReference>
<accession>A0A652YM75</accession>
<gene>
    <name evidence="1" type="ORF">FNL38_105125</name>
</gene>
<sequence length="153" mass="17373">MTFADGTTGIVYRETIVKGPPPADPVVLVVTFRLRGIHGRAHALFRAESLFNTPLFVGFPGFVSKLWLTADEENRYRGFYQWDGERSAREYVCTLWWILALVCSLDSIRYRVLPGAFRDYVLADTLSAGKAMPEGAMSPTDAVWWRLVQERKP</sequence>
<dbReference type="Gene3D" id="3.30.70.100">
    <property type="match status" value="1"/>
</dbReference>
<protein>
    <submittedName>
        <fullName evidence="1">Uncharacterized protein</fullName>
    </submittedName>
</protein>
<organism evidence="1">
    <name type="scientific">Nocardia globerula</name>
    <dbReference type="NCBI Taxonomy" id="1818"/>
    <lineage>
        <taxon>Bacteria</taxon>
        <taxon>Bacillati</taxon>
        <taxon>Actinomycetota</taxon>
        <taxon>Actinomycetes</taxon>
        <taxon>Mycobacteriales</taxon>
        <taxon>Nocardiaceae</taxon>
        <taxon>Nocardia</taxon>
    </lineage>
</organism>
<dbReference type="InterPro" id="IPR011008">
    <property type="entry name" value="Dimeric_a/b-barrel"/>
</dbReference>
<proteinExistence type="predicted"/>
<comment type="caution">
    <text evidence="1">The sequence shown here is derived from an EMBL/GenBank/DDBJ whole genome shotgun (WGS) entry which is preliminary data.</text>
</comment>
<dbReference type="SUPFAM" id="SSF54909">
    <property type="entry name" value="Dimeric alpha+beta barrel"/>
    <property type="match status" value="1"/>
</dbReference>